<dbReference type="AlphaFoldDB" id="A0A1Z5RPC3"/>
<evidence type="ECO:0000313" key="3">
    <source>
        <dbReference type="Proteomes" id="UP000000768"/>
    </source>
</evidence>
<reference evidence="2 3" key="1">
    <citation type="journal article" date="2009" name="Nature">
        <title>The Sorghum bicolor genome and the diversification of grasses.</title>
        <authorList>
            <person name="Paterson A.H."/>
            <person name="Bowers J.E."/>
            <person name="Bruggmann R."/>
            <person name="Dubchak I."/>
            <person name="Grimwood J."/>
            <person name="Gundlach H."/>
            <person name="Haberer G."/>
            <person name="Hellsten U."/>
            <person name="Mitros T."/>
            <person name="Poliakov A."/>
            <person name="Schmutz J."/>
            <person name="Spannagl M."/>
            <person name="Tang H."/>
            <person name="Wang X."/>
            <person name="Wicker T."/>
            <person name="Bharti A.K."/>
            <person name="Chapman J."/>
            <person name="Feltus F.A."/>
            <person name="Gowik U."/>
            <person name="Grigoriev I.V."/>
            <person name="Lyons E."/>
            <person name="Maher C.A."/>
            <person name="Martis M."/>
            <person name="Narechania A."/>
            <person name="Otillar R.P."/>
            <person name="Penning B.W."/>
            <person name="Salamov A.A."/>
            <person name="Wang Y."/>
            <person name="Zhang L."/>
            <person name="Carpita N.C."/>
            <person name="Freeling M."/>
            <person name="Gingle A.R."/>
            <person name="Hash C.T."/>
            <person name="Keller B."/>
            <person name="Klein P."/>
            <person name="Kresovich S."/>
            <person name="McCann M.C."/>
            <person name="Ming R."/>
            <person name="Peterson D.G."/>
            <person name="Mehboob-ur-Rahman"/>
            <person name="Ware D."/>
            <person name="Westhoff P."/>
            <person name="Mayer K.F."/>
            <person name="Messing J."/>
            <person name="Rokhsar D.S."/>
        </authorList>
    </citation>
    <scope>NUCLEOTIDE SEQUENCE [LARGE SCALE GENOMIC DNA]</scope>
    <source>
        <strain evidence="3">cv. BTx623</strain>
    </source>
</reference>
<name>A0A1Z5RPC3_SORBI</name>
<dbReference type="Proteomes" id="UP000000768">
    <property type="component" value="Chromosome 4"/>
</dbReference>
<protein>
    <submittedName>
        <fullName evidence="2">Uncharacterized protein</fullName>
    </submittedName>
</protein>
<gene>
    <name evidence="2" type="ORF">SORBI_3004G212250</name>
</gene>
<dbReference type="InParanoid" id="A0A1Z5RPC3"/>
<evidence type="ECO:0000313" key="2">
    <source>
        <dbReference type="EMBL" id="OQU85295.1"/>
    </source>
</evidence>
<sequence>MGVRRLDLARRRGVLCWCWDPPGWTASTQTGRPGAGDLPRSDEVRAASAVTEECTLVCGPGTHAALHALTHTWKADRARAASRLSARPGLCMQ</sequence>
<reference evidence="3" key="2">
    <citation type="journal article" date="2018" name="Plant J.">
        <title>The Sorghum bicolor reference genome: improved assembly, gene annotations, a transcriptome atlas, and signatures of genome organization.</title>
        <authorList>
            <person name="McCormick R.F."/>
            <person name="Truong S.K."/>
            <person name="Sreedasyam A."/>
            <person name="Jenkins J."/>
            <person name="Shu S."/>
            <person name="Sims D."/>
            <person name="Kennedy M."/>
            <person name="Amirebrahimi M."/>
            <person name="Weers B.D."/>
            <person name="McKinley B."/>
            <person name="Mattison A."/>
            <person name="Morishige D.T."/>
            <person name="Grimwood J."/>
            <person name="Schmutz J."/>
            <person name="Mullet J.E."/>
        </authorList>
    </citation>
    <scope>NUCLEOTIDE SEQUENCE [LARGE SCALE GENOMIC DNA]</scope>
    <source>
        <strain evidence="3">cv. BTx623</strain>
    </source>
</reference>
<evidence type="ECO:0000256" key="1">
    <source>
        <dbReference type="SAM" id="MobiDB-lite"/>
    </source>
</evidence>
<feature type="region of interest" description="Disordered" evidence="1">
    <location>
        <begin position="24"/>
        <end position="44"/>
    </location>
</feature>
<organism evidence="2 3">
    <name type="scientific">Sorghum bicolor</name>
    <name type="common">Sorghum</name>
    <name type="synonym">Sorghum vulgare</name>
    <dbReference type="NCBI Taxonomy" id="4558"/>
    <lineage>
        <taxon>Eukaryota</taxon>
        <taxon>Viridiplantae</taxon>
        <taxon>Streptophyta</taxon>
        <taxon>Embryophyta</taxon>
        <taxon>Tracheophyta</taxon>
        <taxon>Spermatophyta</taxon>
        <taxon>Magnoliopsida</taxon>
        <taxon>Liliopsida</taxon>
        <taxon>Poales</taxon>
        <taxon>Poaceae</taxon>
        <taxon>PACMAD clade</taxon>
        <taxon>Panicoideae</taxon>
        <taxon>Andropogonodae</taxon>
        <taxon>Andropogoneae</taxon>
        <taxon>Sorghinae</taxon>
        <taxon>Sorghum</taxon>
    </lineage>
</organism>
<dbReference type="EMBL" id="CM000763">
    <property type="protein sequence ID" value="OQU85295.1"/>
    <property type="molecule type" value="Genomic_DNA"/>
</dbReference>
<accession>A0A1Z5RPC3</accession>
<proteinExistence type="predicted"/>
<keyword evidence="3" id="KW-1185">Reference proteome</keyword>
<dbReference type="Gramene" id="OQU85295">
    <property type="protein sequence ID" value="OQU85295"/>
    <property type="gene ID" value="SORBI_3004G212250"/>
</dbReference>